<name>A0A9P0FJM7_BRAAE</name>
<organism evidence="5 6">
    <name type="scientific">Brassicogethes aeneus</name>
    <name type="common">Rape pollen beetle</name>
    <name type="synonym">Meligethes aeneus</name>
    <dbReference type="NCBI Taxonomy" id="1431903"/>
    <lineage>
        <taxon>Eukaryota</taxon>
        <taxon>Metazoa</taxon>
        <taxon>Ecdysozoa</taxon>
        <taxon>Arthropoda</taxon>
        <taxon>Hexapoda</taxon>
        <taxon>Insecta</taxon>
        <taxon>Pterygota</taxon>
        <taxon>Neoptera</taxon>
        <taxon>Endopterygota</taxon>
        <taxon>Coleoptera</taxon>
        <taxon>Polyphaga</taxon>
        <taxon>Cucujiformia</taxon>
        <taxon>Nitidulidae</taxon>
        <taxon>Meligethinae</taxon>
        <taxon>Brassicogethes</taxon>
    </lineage>
</organism>
<dbReference type="AlphaFoldDB" id="A0A9P0FJM7"/>
<evidence type="ECO:0000256" key="2">
    <source>
        <dbReference type="PROSITE-ProRule" id="PRU00117"/>
    </source>
</evidence>
<feature type="domain" description="K Homology" evidence="4">
    <location>
        <begin position="14"/>
        <end position="82"/>
    </location>
</feature>
<dbReference type="InterPro" id="IPR004087">
    <property type="entry name" value="KH_dom"/>
</dbReference>
<dbReference type="Pfam" id="PF00013">
    <property type="entry name" value="KH_1"/>
    <property type="match status" value="3"/>
</dbReference>
<evidence type="ECO:0000259" key="4">
    <source>
        <dbReference type="SMART" id="SM00322"/>
    </source>
</evidence>
<dbReference type="SMART" id="SM00322">
    <property type="entry name" value="KH"/>
    <property type="match status" value="3"/>
</dbReference>
<gene>
    <name evidence="5" type="ORF">MELIAE_LOCUS9734</name>
</gene>
<dbReference type="CDD" id="cd02396">
    <property type="entry name" value="KH-I_PCBP_rpt2"/>
    <property type="match status" value="1"/>
</dbReference>
<reference evidence="5" key="1">
    <citation type="submission" date="2021-12" db="EMBL/GenBank/DDBJ databases">
        <authorList>
            <person name="King R."/>
        </authorList>
    </citation>
    <scope>NUCLEOTIDE SEQUENCE</scope>
</reference>
<dbReference type="FunFam" id="3.30.1370.10:FF:000003">
    <property type="entry name" value="poly(RC)-binding protein 2 isoform X1"/>
    <property type="match status" value="1"/>
</dbReference>
<dbReference type="InterPro" id="IPR036612">
    <property type="entry name" value="KH_dom_type_1_sf"/>
</dbReference>
<evidence type="ECO:0000256" key="3">
    <source>
        <dbReference type="SAM" id="MobiDB-lite"/>
    </source>
</evidence>
<keyword evidence="2" id="KW-0694">RNA-binding</keyword>
<evidence type="ECO:0000256" key="1">
    <source>
        <dbReference type="ARBA" id="ARBA00022737"/>
    </source>
</evidence>
<accession>A0A9P0FJM7</accession>
<dbReference type="Gene3D" id="3.30.1370.10">
    <property type="entry name" value="K Homology domain, type 1"/>
    <property type="match status" value="3"/>
</dbReference>
<feature type="compositionally biased region" description="Basic and acidic residues" evidence="3">
    <location>
        <begin position="441"/>
        <end position="453"/>
    </location>
</feature>
<protein>
    <recommendedName>
        <fullName evidence="4">K Homology domain-containing protein</fullName>
    </recommendedName>
</protein>
<dbReference type="CDD" id="cd22439">
    <property type="entry name" value="KH-I_PCBP_rpt3"/>
    <property type="match status" value="1"/>
</dbReference>
<keyword evidence="6" id="KW-1185">Reference proteome</keyword>
<dbReference type="CDD" id="cd22438">
    <property type="entry name" value="KH-I_PCBP_rpt1"/>
    <property type="match status" value="1"/>
</dbReference>
<dbReference type="InterPro" id="IPR004088">
    <property type="entry name" value="KH_dom_type_1"/>
</dbReference>
<dbReference type="GO" id="GO:0010468">
    <property type="term" value="P:regulation of gene expression"/>
    <property type="evidence" value="ECO:0007669"/>
    <property type="project" value="UniProtKB-ARBA"/>
</dbReference>
<feature type="domain" description="K Homology" evidence="4">
    <location>
        <begin position="101"/>
        <end position="172"/>
    </location>
</feature>
<dbReference type="SUPFAM" id="SSF54791">
    <property type="entry name" value="Eukaryotic type KH-domain (KH-domain type I)"/>
    <property type="match status" value="3"/>
</dbReference>
<sequence length="453" mass="46757">MDLDTKILNDDPNVTLTIRLIMQGKEVGSIIGKKGEIVKRFREESGAKINISDGSCPERIVTVTGSTNAIFKAFTLICKKFEEWCSQFQDISSGGSGVPRPPITLRLIVPASQCGSLIGKGGSKIKEIREVTGASIQVASEMLPNSTERAVTISGTGEAITQCIYHICNVMLESPPKGATIPYRPKPQVGGPVILAGGQAYTIQGNYAVPAHTDMTLGKSPLAGLAALGLGGLAPANTGGLNPAALAALAGSQLRSSNSRSSQNTNQQTHEMTVPNELIGCIIGKGGTKIAEIRQISGAMIRISNCDDRESGVTDRTITISGNPDAVALAQYLINMSVELQKANLEAQNSPGTGGSSSGQSSSATAASPLASAIPLAQLLAKPGALNALTSLSALGGLTELLGGGQAGAPPVQTTGVHRSHKNYAPRLRSPAGGGGPQDGSKLKSERNKFNPY</sequence>
<feature type="region of interest" description="Disordered" evidence="3">
    <location>
        <begin position="406"/>
        <end position="453"/>
    </location>
</feature>
<dbReference type="EMBL" id="OV121137">
    <property type="protein sequence ID" value="CAH0559717.1"/>
    <property type="molecule type" value="Genomic_DNA"/>
</dbReference>
<dbReference type="Proteomes" id="UP001154078">
    <property type="component" value="Chromosome 6"/>
</dbReference>
<feature type="domain" description="K Homology" evidence="4">
    <location>
        <begin position="266"/>
        <end position="339"/>
    </location>
</feature>
<dbReference type="GO" id="GO:0003723">
    <property type="term" value="F:RNA binding"/>
    <property type="evidence" value="ECO:0007669"/>
    <property type="project" value="UniProtKB-UniRule"/>
</dbReference>
<dbReference type="FunFam" id="3.30.1370.10:FF:000002">
    <property type="entry name" value="poly(RC)-binding protein 2 isoform X1"/>
    <property type="match status" value="1"/>
</dbReference>
<evidence type="ECO:0000313" key="6">
    <source>
        <dbReference type="Proteomes" id="UP001154078"/>
    </source>
</evidence>
<evidence type="ECO:0000313" key="5">
    <source>
        <dbReference type="EMBL" id="CAH0559717.1"/>
    </source>
</evidence>
<keyword evidence="1" id="KW-0677">Repeat</keyword>
<dbReference type="PROSITE" id="PS50084">
    <property type="entry name" value="KH_TYPE_1"/>
    <property type="match status" value="3"/>
</dbReference>
<proteinExistence type="predicted"/>
<dbReference type="PANTHER" id="PTHR10288">
    <property type="entry name" value="KH DOMAIN CONTAINING RNA BINDING PROTEIN"/>
    <property type="match status" value="1"/>
</dbReference>